<feature type="domain" description="C2H2-type" evidence="12">
    <location>
        <begin position="154"/>
        <end position="181"/>
    </location>
</feature>
<dbReference type="GO" id="GO:0003677">
    <property type="term" value="F:DNA binding"/>
    <property type="evidence" value="ECO:0007669"/>
    <property type="project" value="UniProtKB-KW"/>
</dbReference>
<dbReference type="SMART" id="SM00355">
    <property type="entry name" value="ZnF_C2H2"/>
    <property type="match status" value="2"/>
</dbReference>
<keyword evidence="8" id="KW-0238">DNA-binding</keyword>
<comment type="subcellular location">
    <subcellularLocation>
        <location evidence="1">Nucleus</location>
    </subcellularLocation>
</comment>
<comment type="similarity">
    <text evidence="2">Belongs to the krueppel C2H2-type zinc-finger protein family.</text>
</comment>
<reference evidence="13" key="1">
    <citation type="journal article" date="2023" name="IScience">
        <title>Live-bearing cockroach genome reveals convergent evolutionary mechanisms linked to viviparity in insects and beyond.</title>
        <authorList>
            <person name="Fouks B."/>
            <person name="Harrison M.C."/>
            <person name="Mikhailova A.A."/>
            <person name="Marchal E."/>
            <person name="English S."/>
            <person name="Carruthers M."/>
            <person name="Jennings E.C."/>
            <person name="Chiamaka E.L."/>
            <person name="Frigard R.A."/>
            <person name="Pippel M."/>
            <person name="Attardo G.M."/>
            <person name="Benoit J.B."/>
            <person name="Bornberg-Bauer E."/>
            <person name="Tobe S.S."/>
        </authorList>
    </citation>
    <scope>NUCLEOTIDE SEQUENCE</scope>
    <source>
        <strain evidence="13">Stay&amp;Tobe</strain>
    </source>
</reference>
<dbReference type="PANTHER" id="PTHR24394">
    <property type="entry name" value="ZINC FINGER PROTEIN"/>
    <property type="match status" value="1"/>
</dbReference>
<keyword evidence="7" id="KW-0805">Transcription regulation</keyword>
<evidence type="ECO:0000313" key="13">
    <source>
        <dbReference type="EMBL" id="KAJ9586722.1"/>
    </source>
</evidence>
<evidence type="ECO:0000256" key="7">
    <source>
        <dbReference type="ARBA" id="ARBA00023015"/>
    </source>
</evidence>
<feature type="non-terminal residue" evidence="13">
    <location>
        <position position="367"/>
    </location>
</feature>
<evidence type="ECO:0000256" key="11">
    <source>
        <dbReference type="PROSITE-ProRule" id="PRU00042"/>
    </source>
</evidence>
<name>A0AAD8EEE5_DIPPU</name>
<protein>
    <recommendedName>
        <fullName evidence="12">C2H2-type domain-containing protein</fullName>
    </recommendedName>
</protein>
<proteinExistence type="inferred from homology"/>
<dbReference type="EMBL" id="JASPKZ010006848">
    <property type="protein sequence ID" value="KAJ9586722.1"/>
    <property type="molecule type" value="Genomic_DNA"/>
</dbReference>
<dbReference type="GO" id="GO:0005634">
    <property type="term" value="C:nucleus"/>
    <property type="evidence" value="ECO:0007669"/>
    <property type="project" value="UniProtKB-SubCell"/>
</dbReference>
<dbReference type="GO" id="GO:0000981">
    <property type="term" value="F:DNA-binding transcription factor activity, RNA polymerase II-specific"/>
    <property type="evidence" value="ECO:0007669"/>
    <property type="project" value="TreeGrafter"/>
</dbReference>
<evidence type="ECO:0000256" key="9">
    <source>
        <dbReference type="ARBA" id="ARBA00023163"/>
    </source>
</evidence>
<dbReference type="SUPFAM" id="SSF57667">
    <property type="entry name" value="beta-beta-alpha zinc fingers"/>
    <property type="match status" value="1"/>
</dbReference>
<dbReference type="PROSITE" id="PS50157">
    <property type="entry name" value="ZINC_FINGER_C2H2_2"/>
    <property type="match status" value="1"/>
</dbReference>
<dbReference type="PROSITE" id="PS00028">
    <property type="entry name" value="ZINC_FINGER_C2H2_1"/>
    <property type="match status" value="1"/>
</dbReference>
<dbReference type="AlphaFoldDB" id="A0AAD8EEE5"/>
<keyword evidence="4" id="KW-0677">Repeat</keyword>
<evidence type="ECO:0000256" key="5">
    <source>
        <dbReference type="ARBA" id="ARBA00022771"/>
    </source>
</evidence>
<evidence type="ECO:0000256" key="10">
    <source>
        <dbReference type="ARBA" id="ARBA00023242"/>
    </source>
</evidence>
<dbReference type="GO" id="GO:0008270">
    <property type="term" value="F:zinc ion binding"/>
    <property type="evidence" value="ECO:0007669"/>
    <property type="project" value="UniProtKB-KW"/>
</dbReference>
<accession>A0AAD8EEE5</accession>
<evidence type="ECO:0000256" key="6">
    <source>
        <dbReference type="ARBA" id="ARBA00022833"/>
    </source>
</evidence>
<dbReference type="InterPro" id="IPR013087">
    <property type="entry name" value="Znf_C2H2_type"/>
</dbReference>
<dbReference type="Proteomes" id="UP001233999">
    <property type="component" value="Unassembled WGS sequence"/>
</dbReference>
<evidence type="ECO:0000259" key="12">
    <source>
        <dbReference type="PROSITE" id="PS50157"/>
    </source>
</evidence>
<keyword evidence="3" id="KW-0479">Metal-binding</keyword>
<organism evidence="13 14">
    <name type="scientific">Diploptera punctata</name>
    <name type="common">Pacific beetle cockroach</name>
    <dbReference type="NCBI Taxonomy" id="6984"/>
    <lineage>
        <taxon>Eukaryota</taxon>
        <taxon>Metazoa</taxon>
        <taxon>Ecdysozoa</taxon>
        <taxon>Arthropoda</taxon>
        <taxon>Hexapoda</taxon>
        <taxon>Insecta</taxon>
        <taxon>Pterygota</taxon>
        <taxon>Neoptera</taxon>
        <taxon>Polyneoptera</taxon>
        <taxon>Dictyoptera</taxon>
        <taxon>Blattodea</taxon>
        <taxon>Blaberoidea</taxon>
        <taxon>Blaberidae</taxon>
        <taxon>Diplopterinae</taxon>
        <taxon>Diploptera</taxon>
    </lineage>
</organism>
<sequence>MYTHSHIDSCTENLSMCLQVTSDAAKNEIENIVIKEEISGNFKQLVVLTHTMQDINSISFHKEIRVCVVHFSLNSLQIHTTLLSNTPVYSPTSKETRRSIFTCNFYHILVEQSEENISVTILKRIYVALLIYIYVSIESNLSNHLLLHSNEKPFTCPVCKKSFSHMATLNAHLRVHNDEKPYKCPICNKASTVLSFLLSHDKDFGTTAAEYDCKLRLWTKGKKMCMPFAIPMVWREPRDHLNDCYSCLFTVQRCPVPHGEELPVPLPPAVLENLTEYNPEDGFTPQPFFQSGLRTHYSCNSINESMHFYDIEHDSTQWTLFIHSLKRSLKVHMKETFENMKDLLGQQAAGLTTYPLARNVQSIAKKG</sequence>
<dbReference type="PANTHER" id="PTHR24394:SF48">
    <property type="entry name" value="ZINC FINGER PROTEIN 771"/>
    <property type="match status" value="1"/>
</dbReference>
<keyword evidence="5 11" id="KW-0863">Zinc-finger</keyword>
<evidence type="ECO:0000256" key="1">
    <source>
        <dbReference type="ARBA" id="ARBA00004123"/>
    </source>
</evidence>
<evidence type="ECO:0000313" key="14">
    <source>
        <dbReference type="Proteomes" id="UP001233999"/>
    </source>
</evidence>
<keyword evidence="6" id="KW-0862">Zinc</keyword>
<keyword evidence="14" id="KW-1185">Reference proteome</keyword>
<evidence type="ECO:0000256" key="8">
    <source>
        <dbReference type="ARBA" id="ARBA00023125"/>
    </source>
</evidence>
<gene>
    <name evidence="13" type="ORF">L9F63_019660</name>
</gene>
<dbReference type="FunFam" id="3.30.160.60:FF:001480">
    <property type="entry name" value="Si:cabz01071911.3"/>
    <property type="match status" value="1"/>
</dbReference>
<evidence type="ECO:0000256" key="2">
    <source>
        <dbReference type="ARBA" id="ARBA00006991"/>
    </source>
</evidence>
<keyword evidence="10" id="KW-0539">Nucleus</keyword>
<comment type="caution">
    <text evidence="13">The sequence shown here is derived from an EMBL/GenBank/DDBJ whole genome shotgun (WGS) entry which is preliminary data.</text>
</comment>
<reference evidence="13" key="2">
    <citation type="submission" date="2023-05" db="EMBL/GenBank/DDBJ databases">
        <authorList>
            <person name="Fouks B."/>
        </authorList>
    </citation>
    <scope>NUCLEOTIDE SEQUENCE</scope>
    <source>
        <strain evidence="13">Stay&amp;Tobe</strain>
        <tissue evidence="13">Testes</tissue>
    </source>
</reference>
<evidence type="ECO:0000256" key="3">
    <source>
        <dbReference type="ARBA" id="ARBA00022723"/>
    </source>
</evidence>
<dbReference type="Pfam" id="PF00096">
    <property type="entry name" value="zf-C2H2"/>
    <property type="match status" value="1"/>
</dbReference>
<keyword evidence="9" id="KW-0804">Transcription</keyword>
<dbReference type="Gene3D" id="3.30.160.60">
    <property type="entry name" value="Classic Zinc Finger"/>
    <property type="match status" value="2"/>
</dbReference>
<evidence type="ECO:0000256" key="4">
    <source>
        <dbReference type="ARBA" id="ARBA00022737"/>
    </source>
</evidence>
<dbReference type="InterPro" id="IPR036236">
    <property type="entry name" value="Znf_C2H2_sf"/>
</dbReference>